<gene>
    <name evidence="1" type="ORF">BAUCODRAFT_127246</name>
</gene>
<evidence type="ECO:0000313" key="2">
    <source>
        <dbReference type="Proteomes" id="UP000011761"/>
    </source>
</evidence>
<proteinExistence type="predicted"/>
<dbReference type="AlphaFoldDB" id="M2M431"/>
<evidence type="ECO:0000313" key="1">
    <source>
        <dbReference type="EMBL" id="EMC91341.1"/>
    </source>
</evidence>
<dbReference type="HOGENOM" id="CLU_2483015_0_0_1"/>
<dbReference type="KEGG" id="bcom:BAUCODRAFT_127246"/>
<keyword evidence="2" id="KW-1185">Reference proteome</keyword>
<dbReference type="EMBL" id="KB445564">
    <property type="protein sequence ID" value="EMC91341.1"/>
    <property type="molecule type" value="Genomic_DNA"/>
</dbReference>
<organism evidence="1 2">
    <name type="scientific">Baudoinia panamericana (strain UAMH 10762)</name>
    <name type="common">Angels' share fungus</name>
    <name type="synonym">Baudoinia compniacensis (strain UAMH 10762)</name>
    <dbReference type="NCBI Taxonomy" id="717646"/>
    <lineage>
        <taxon>Eukaryota</taxon>
        <taxon>Fungi</taxon>
        <taxon>Dikarya</taxon>
        <taxon>Ascomycota</taxon>
        <taxon>Pezizomycotina</taxon>
        <taxon>Dothideomycetes</taxon>
        <taxon>Dothideomycetidae</taxon>
        <taxon>Mycosphaerellales</taxon>
        <taxon>Teratosphaeriaceae</taxon>
        <taxon>Baudoinia</taxon>
    </lineage>
</organism>
<accession>M2M431</accession>
<dbReference type="GeneID" id="19108121"/>
<dbReference type="RefSeq" id="XP_007681708.1">
    <property type="nucleotide sequence ID" value="XM_007683518.1"/>
</dbReference>
<sequence>MLTLAGAITKVQDILAADLGEIALNAYQEDTYPGSEEHPAILHTTFSCIPAAVCGHQANWGGDELPNKRIAKRFLTAEVIVSRRASG</sequence>
<reference evidence="1 2" key="1">
    <citation type="journal article" date="2012" name="PLoS Pathog.">
        <title>Diverse lifestyles and strategies of plant pathogenesis encoded in the genomes of eighteen Dothideomycetes fungi.</title>
        <authorList>
            <person name="Ohm R.A."/>
            <person name="Feau N."/>
            <person name="Henrissat B."/>
            <person name="Schoch C.L."/>
            <person name="Horwitz B.A."/>
            <person name="Barry K.W."/>
            <person name="Condon B.J."/>
            <person name="Copeland A.C."/>
            <person name="Dhillon B."/>
            <person name="Glaser F."/>
            <person name="Hesse C.N."/>
            <person name="Kosti I."/>
            <person name="LaButti K."/>
            <person name="Lindquist E.A."/>
            <person name="Lucas S."/>
            <person name="Salamov A.A."/>
            <person name="Bradshaw R.E."/>
            <person name="Ciuffetti L."/>
            <person name="Hamelin R.C."/>
            <person name="Kema G.H.J."/>
            <person name="Lawrence C."/>
            <person name="Scott J.A."/>
            <person name="Spatafora J.W."/>
            <person name="Turgeon B.G."/>
            <person name="de Wit P.J.G.M."/>
            <person name="Zhong S."/>
            <person name="Goodwin S.B."/>
            <person name="Grigoriev I.V."/>
        </authorList>
    </citation>
    <scope>NUCLEOTIDE SEQUENCE [LARGE SCALE GENOMIC DNA]</scope>
    <source>
        <strain evidence="1 2">UAMH 10762</strain>
    </source>
</reference>
<name>M2M431_BAUPA</name>
<protein>
    <submittedName>
        <fullName evidence="1">Uncharacterized protein</fullName>
    </submittedName>
</protein>
<dbReference type="Proteomes" id="UP000011761">
    <property type="component" value="Unassembled WGS sequence"/>
</dbReference>